<dbReference type="AlphaFoldDB" id="A0A1W6LMB3"/>
<dbReference type="Proteomes" id="UP000193334">
    <property type="component" value="Chromosome"/>
</dbReference>
<feature type="transmembrane region" description="Helical" evidence="6">
    <location>
        <begin position="203"/>
        <end position="224"/>
    </location>
</feature>
<keyword evidence="2" id="KW-1003">Cell membrane</keyword>
<dbReference type="Pfam" id="PF01040">
    <property type="entry name" value="UbiA"/>
    <property type="match status" value="1"/>
</dbReference>
<keyword evidence="7" id="KW-0808">Transferase</keyword>
<feature type="transmembrane region" description="Helical" evidence="6">
    <location>
        <begin position="230"/>
        <end position="247"/>
    </location>
</feature>
<dbReference type="GO" id="GO:0016765">
    <property type="term" value="F:transferase activity, transferring alkyl or aryl (other than methyl) groups"/>
    <property type="evidence" value="ECO:0007669"/>
    <property type="project" value="InterPro"/>
</dbReference>
<accession>A0A1W6LMB3</accession>
<evidence type="ECO:0000256" key="3">
    <source>
        <dbReference type="ARBA" id="ARBA00022692"/>
    </source>
</evidence>
<feature type="transmembrane region" description="Helical" evidence="6">
    <location>
        <begin position="256"/>
        <end position="275"/>
    </location>
</feature>
<evidence type="ECO:0000256" key="4">
    <source>
        <dbReference type="ARBA" id="ARBA00022989"/>
    </source>
</evidence>
<evidence type="ECO:0000313" key="7">
    <source>
        <dbReference type="EMBL" id="ARN56892.1"/>
    </source>
</evidence>
<name>A0A1W6LMB3_9BACT</name>
<feature type="transmembrane region" description="Helical" evidence="6">
    <location>
        <begin position="12"/>
        <end position="30"/>
    </location>
</feature>
<keyword evidence="8" id="KW-1185">Reference proteome</keyword>
<gene>
    <name evidence="7" type="ORF">STSP1_01285</name>
</gene>
<feature type="transmembrane region" description="Helical" evidence="6">
    <location>
        <begin position="78"/>
        <end position="101"/>
    </location>
</feature>
<keyword evidence="4 6" id="KW-1133">Transmembrane helix</keyword>
<dbReference type="InterPro" id="IPR044878">
    <property type="entry name" value="UbiA_sf"/>
</dbReference>
<dbReference type="GO" id="GO:0016020">
    <property type="term" value="C:membrane"/>
    <property type="evidence" value="ECO:0007669"/>
    <property type="project" value="UniProtKB-SubCell"/>
</dbReference>
<evidence type="ECO:0000256" key="5">
    <source>
        <dbReference type="ARBA" id="ARBA00023136"/>
    </source>
</evidence>
<dbReference type="PANTHER" id="PTHR42723:SF1">
    <property type="entry name" value="CHLOROPHYLL SYNTHASE, CHLOROPLASTIC"/>
    <property type="match status" value="1"/>
</dbReference>
<dbReference type="InterPro" id="IPR050475">
    <property type="entry name" value="Prenyltransferase_related"/>
</dbReference>
<dbReference type="RefSeq" id="WP_085755569.1">
    <property type="nucleotide sequence ID" value="NZ_CP021023.1"/>
</dbReference>
<feature type="transmembrane region" description="Helical" evidence="6">
    <location>
        <begin position="36"/>
        <end position="57"/>
    </location>
</feature>
<sequence>MTASLLRLIRLYYSLPLAGGFIVIMMYLRGGSLAGVWGKTLIAFGSLFCIICAAYCLNDICDREIDAVNKPSRVLPSGGLSIKAALIFSGCLFAAGLGAAIFCGTDFSLAAAGLSVLLVLYDTKSKSAGIIKVLLAAGLTTSLYPLAFILAEPVQTPRLTVLYIHPFWLFFSSLGYEMLKDVRDIEGDSKFSNANLKSREKNYLLAAKIIIPAASLITLIPYFAGLCREVYLASSAGAILLAFGAVGQKPSRAIRLVYCEVFLITAGSLADLLTFGV</sequence>
<proteinExistence type="predicted"/>
<comment type="subcellular location">
    <subcellularLocation>
        <location evidence="1">Membrane</location>
        <topology evidence="1">Multi-pass membrane protein</topology>
    </subcellularLocation>
</comment>
<evidence type="ECO:0000256" key="1">
    <source>
        <dbReference type="ARBA" id="ARBA00004141"/>
    </source>
</evidence>
<feature type="transmembrane region" description="Helical" evidence="6">
    <location>
        <begin position="130"/>
        <end position="151"/>
    </location>
</feature>
<protein>
    <submittedName>
        <fullName evidence="7">Prenyltransferase</fullName>
    </submittedName>
</protein>
<keyword evidence="3 6" id="KW-0812">Transmembrane</keyword>
<evidence type="ECO:0000256" key="2">
    <source>
        <dbReference type="ARBA" id="ARBA00022475"/>
    </source>
</evidence>
<keyword evidence="5 6" id="KW-0472">Membrane</keyword>
<reference evidence="8" key="1">
    <citation type="submission" date="2017-04" db="EMBL/GenBank/DDBJ databases">
        <title>Comparative genomics and description of representatives of a novel lineage of planctomycetes thriving in anoxic sediments.</title>
        <authorList>
            <person name="Spring S."/>
            <person name="Bunk B."/>
            <person name="Sproer C."/>
        </authorList>
    </citation>
    <scope>NUCLEOTIDE SEQUENCE [LARGE SCALE GENOMIC DNA]</scope>
    <source>
        <strain evidence="8">ST-PulAB-D4</strain>
    </source>
</reference>
<evidence type="ECO:0000256" key="6">
    <source>
        <dbReference type="SAM" id="Phobius"/>
    </source>
</evidence>
<dbReference type="EMBL" id="CP021023">
    <property type="protein sequence ID" value="ARN56892.1"/>
    <property type="molecule type" value="Genomic_DNA"/>
</dbReference>
<dbReference type="PANTHER" id="PTHR42723">
    <property type="entry name" value="CHLOROPHYLL SYNTHASE"/>
    <property type="match status" value="1"/>
</dbReference>
<organism evidence="7 8">
    <name type="scientific">Sedimentisphaera salicampi</name>
    <dbReference type="NCBI Taxonomy" id="1941349"/>
    <lineage>
        <taxon>Bacteria</taxon>
        <taxon>Pseudomonadati</taxon>
        <taxon>Planctomycetota</taxon>
        <taxon>Phycisphaerae</taxon>
        <taxon>Sedimentisphaerales</taxon>
        <taxon>Sedimentisphaeraceae</taxon>
        <taxon>Sedimentisphaera</taxon>
    </lineage>
</organism>
<dbReference type="Gene3D" id="1.10.357.140">
    <property type="entry name" value="UbiA prenyltransferase"/>
    <property type="match status" value="1"/>
</dbReference>
<dbReference type="InterPro" id="IPR000537">
    <property type="entry name" value="UbiA_prenyltransferase"/>
</dbReference>
<dbReference type="KEGG" id="pbp:STSP1_01285"/>
<dbReference type="STRING" id="1941349.STSP1_01285"/>
<evidence type="ECO:0000313" key="8">
    <source>
        <dbReference type="Proteomes" id="UP000193334"/>
    </source>
</evidence>